<dbReference type="InterPro" id="IPR002654">
    <property type="entry name" value="Glyco_trans_25"/>
</dbReference>
<gene>
    <name evidence="2" type="ORF">Bequi_07605</name>
</gene>
<accession>A0ABT0R2X2</accession>
<evidence type="ECO:0000313" key="3">
    <source>
        <dbReference type="Proteomes" id="UP001203761"/>
    </source>
</evidence>
<sequence>MSGNGGPGAARIVARRVISVPDSPRRNAFEGNGAASTFTFFDAFDARRGGGEQLFDVEAYAREEGRAPLGGEIGCAISHYLVMREFAEGSGAADDLMLVAEDDVVFSTHLEPVLHKVASLMRAGDLALLADPYGEMDVRDRRKRSERDVQLSLLARPVGGRHPAHFLFGHYEGEPAGAMLYAVSRRAAALYCAFVAQQGRIQWAADDYRRWALPAGIDVRVLKPNLVSCRGPSEIGVTDDRHTPVLTGPPGRAPGDEEDFLQSIKSFIGLRTRGLIYRGMVRATISDVRRRLASRRYWKAL</sequence>
<name>A0ABT0R2X2_9MICO</name>
<reference evidence="2" key="1">
    <citation type="submission" date="2022-02" db="EMBL/GenBank/DDBJ databases">
        <authorList>
            <person name="Lee M."/>
            <person name="Kim S.-J."/>
            <person name="Jung M.-Y."/>
        </authorList>
    </citation>
    <scope>NUCLEOTIDE SEQUENCE</scope>
    <source>
        <strain evidence="2">JHP9</strain>
    </source>
</reference>
<protein>
    <submittedName>
        <fullName evidence="2">Glycosyltransferase family 25 protein</fullName>
    </submittedName>
</protein>
<evidence type="ECO:0000313" key="2">
    <source>
        <dbReference type="EMBL" id="MCL6423250.1"/>
    </source>
</evidence>
<comment type="caution">
    <text evidence="2">The sequence shown here is derived from an EMBL/GenBank/DDBJ whole genome shotgun (WGS) entry which is preliminary data.</text>
</comment>
<feature type="domain" description="Glycosyl transferase family 25" evidence="1">
    <location>
        <begin position="17"/>
        <end position="120"/>
    </location>
</feature>
<dbReference type="RefSeq" id="WP_249737337.1">
    <property type="nucleotide sequence ID" value="NZ_JAKNCJ010000002.1"/>
</dbReference>
<keyword evidence="3" id="KW-1185">Reference proteome</keyword>
<dbReference type="Pfam" id="PF01755">
    <property type="entry name" value="Glyco_transf_25"/>
    <property type="match status" value="1"/>
</dbReference>
<evidence type="ECO:0000259" key="1">
    <source>
        <dbReference type="Pfam" id="PF01755"/>
    </source>
</evidence>
<dbReference type="EMBL" id="JAKNCJ010000002">
    <property type="protein sequence ID" value="MCL6423250.1"/>
    <property type="molecule type" value="Genomic_DNA"/>
</dbReference>
<dbReference type="Proteomes" id="UP001203761">
    <property type="component" value="Unassembled WGS sequence"/>
</dbReference>
<organism evidence="2 3">
    <name type="scientific">Brachybacterium equifaecis</name>
    <dbReference type="NCBI Taxonomy" id="2910770"/>
    <lineage>
        <taxon>Bacteria</taxon>
        <taxon>Bacillati</taxon>
        <taxon>Actinomycetota</taxon>
        <taxon>Actinomycetes</taxon>
        <taxon>Micrococcales</taxon>
        <taxon>Dermabacteraceae</taxon>
        <taxon>Brachybacterium</taxon>
    </lineage>
</organism>
<proteinExistence type="predicted"/>